<keyword evidence="4" id="KW-1185">Reference proteome</keyword>
<reference evidence="4" key="1">
    <citation type="submission" date="2024-06" db="EMBL/GenBank/DDBJ databases">
        <authorList>
            <person name="Ryan C."/>
        </authorList>
    </citation>
    <scope>NUCLEOTIDE SEQUENCE [LARGE SCALE GENOMIC DNA]</scope>
</reference>
<reference evidence="3 4" key="2">
    <citation type="submission" date="2024-10" db="EMBL/GenBank/DDBJ databases">
        <authorList>
            <person name="Ryan C."/>
        </authorList>
    </citation>
    <scope>NUCLEOTIDE SEQUENCE [LARGE SCALE GENOMIC DNA]</scope>
</reference>
<keyword evidence="1" id="KW-0472">Membrane</keyword>
<keyword evidence="1" id="KW-1133">Transmembrane helix</keyword>
<dbReference type="Proteomes" id="UP001497457">
    <property type="component" value="Chromosome 22rd"/>
</dbReference>
<dbReference type="EMBL" id="OZ075132">
    <property type="protein sequence ID" value="CAL4982665.1"/>
    <property type="molecule type" value="Genomic_DNA"/>
</dbReference>
<dbReference type="Pfam" id="PF22936">
    <property type="entry name" value="Pol_BBD"/>
    <property type="match status" value="1"/>
</dbReference>
<dbReference type="AlphaFoldDB" id="A0ABC9AR27"/>
<evidence type="ECO:0000313" key="3">
    <source>
        <dbReference type="EMBL" id="CAL4982665.1"/>
    </source>
</evidence>
<evidence type="ECO:0000259" key="2">
    <source>
        <dbReference type="Pfam" id="PF22936"/>
    </source>
</evidence>
<evidence type="ECO:0000313" key="4">
    <source>
        <dbReference type="Proteomes" id="UP001497457"/>
    </source>
</evidence>
<sequence>MPVANDRPRPCAKHHDPSGFWREAPVARSLWKLAGTFLWVRITDKFLPSCFIRYTHTTASSSHHQFRSRLVVLFSHPKGTNLSMVVFCFYLSDFFFRDWHGGHSNLVAILGILLFLLYHAYSQYSDRRRRALRRRFGKIAYINEVGTTANRRFVLDSGSFFHATGDMSFLDQASLALGRLGTIIVGNGSVLEVFGHGSINLPNLALTCVLYVPGLIVNVVSVRQLMELDYQVQFIGNEFFVREICTDAMVGRGWLGGGMYQVDSLNVPLDRGRCINCMLLGRLYDQS</sequence>
<feature type="domain" description="Retrovirus-related Pol polyprotein from transposon TNT 1-94-like beta-barrel" evidence="2">
    <location>
        <begin position="153"/>
        <end position="229"/>
    </location>
</feature>
<organism evidence="3 4">
    <name type="scientific">Urochloa decumbens</name>
    <dbReference type="NCBI Taxonomy" id="240449"/>
    <lineage>
        <taxon>Eukaryota</taxon>
        <taxon>Viridiplantae</taxon>
        <taxon>Streptophyta</taxon>
        <taxon>Embryophyta</taxon>
        <taxon>Tracheophyta</taxon>
        <taxon>Spermatophyta</taxon>
        <taxon>Magnoliopsida</taxon>
        <taxon>Liliopsida</taxon>
        <taxon>Poales</taxon>
        <taxon>Poaceae</taxon>
        <taxon>PACMAD clade</taxon>
        <taxon>Panicoideae</taxon>
        <taxon>Panicodae</taxon>
        <taxon>Paniceae</taxon>
        <taxon>Melinidinae</taxon>
        <taxon>Urochloa</taxon>
    </lineage>
</organism>
<name>A0ABC9AR27_9POAL</name>
<feature type="transmembrane region" description="Helical" evidence="1">
    <location>
        <begin position="104"/>
        <end position="121"/>
    </location>
</feature>
<evidence type="ECO:0000256" key="1">
    <source>
        <dbReference type="SAM" id="Phobius"/>
    </source>
</evidence>
<proteinExistence type="predicted"/>
<protein>
    <recommendedName>
        <fullName evidence="2">Retrovirus-related Pol polyprotein from transposon TNT 1-94-like beta-barrel domain-containing protein</fullName>
    </recommendedName>
</protein>
<dbReference type="InterPro" id="IPR054722">
    <property type="entry name" value="PolX-like_BBD"/>
</dbReference>
<keyword evidence="1" id="KW-0812">Transmembrane</keyword>
<gene>
    <name evidence="3" type="ORF">URODEC1_LOCUS56720</name>
</gene>
<accession>A0ABC9AR27</accession>